<feature type="compositionally biased region" description="Basic and acidic residues" evidence="1">
    <location>
        <begin position="341"/>
        <end position="356"/>
    </location>
</feature>
<evidence type="ECO:0000256" key="2">
    <source>
        <dbReference type="SAM" id="SignalP"/>
    </source>
</evidence>
<evidence type="ECO:0000313" key="4">
    <source>
        <dbReference type="Proteomes" id="UP000249218"/>
    </source>
</evidence>
<feature type="compositionally biased region" description="Basic and acidic residues" evidence="1">
    <location>
        <begin position="318"/>
        <end position="334"/>
    </location>
</feature>
<organism evidence="3 4">
    <name type="scientific">Helicoverpa armigera</name>
    <name type="common">Cotton bollworm</name>
    <name type="synonym">Heliothis armigera</name>
    <dbReference type="NCBI Taxonomy" id="29058"/>
    <lineage>
        <taxon>Eukaryota</taxon>
        <taxon>Metazoa</taxon>
        <taxon>Ecdysozoa</taxon>
        <taxon>Arthropoda</taxon>
        <taxon>Hexapoda</taxon>
        <taxon>Insecta</taxon>
        <taxon>Pterygota</taxon>
        <taxon>Neoptera</taxon>
        <taxon>Endopterygota</taxon>
        <taxon>Lepidoptera</taxon>
        <taxon>Glossata</taxon>
        <taxon>Ditrysia</taxon>
        <taxon>Noctuoidea</taxon>
        <taxon>Noctuidae</taxon>
        <taxon>Heliothinae</taxon>
        <taxon>Helicoverpa</taxon>
    </lineage>
</organism>
<name>A0A2W1BH46_HELAM</name>
<feature type="region of interest" description="Disordered" evidence="1">
    <location>
        <begin position="837"/>
        <end position="918"/>
    </location>
</feature>
<feature type="signal peptide" evidence="2">
    <location>
        <begin position="1"/>
        <end position="22"/>
    </location>
</feature>
<sequence>MKVCACFLLFTIFGHIHTLTRARKRNYDPNIILQNVDNLMPEEKDNFIPNKNERRDTNTKKVKTITAFIQEAINILNNYENDDFEDFFLILNDEIRKYHYRGCKFYEIIENIETRRQLGAILELVRAKPVAETEANMSLLARILKEENYSKKVKEFVDYINSLYMQDGQEKFNKVLTALKNYGKAKYKRNTDTLVNIVKDAVRSIIFDHYTDLNPNARRELKGKIEALWKNPAQLKTTANTKFIDYTIATKGKFINTKTKVSEKEDTSRENQVSTVRGREESKSVEQQTDADSSDKESHENQHKSGAISEILDDNLTTDEKSKEVKEKDEKTDENSEEQIDDSKKDSKEATNDKETSAQSSLNSKNVDTGESIDSSSNSIEFSQERQREYNTERYVTLFPEEITYRSERLAKEAKIKQRADSKSVKKSTYQSVQRMWVEESTGGIPKYILNRYTSPTPKQPSTEESDESSDASKVWSKLKKHTKSDKKKHTQKHKHTSKKAKHTMRKHRQSKKHKHSDKKQKHTKRQKHNKHAHKKHDSKKQKSKKLKHLKLKQEKNEKHKSYKRVKVPTMKDGYNKEPYYRHRPEVVRYTQLEAYNDFKRGFDDVKTPVHMIHKVETYPRGVLGTEEFGLPIPTPAPTLSTAKYVPPRILKLKGLVRPTPSIPKSAQNMSQSRYSNQFELWDQNNVGDMRKSAAPPMISGEGVSIEEFKKERDGEMAQRKSLFNDSLSGLIDPQLINKLNNLERELDVVKAKINGSNETSDNVKGINEEANVKLVNEDFLRSNKKDGNKNFVKIYNDIVGKLQEKPTTTTTVKPTTTTVKTTTTTKKIVTNATKTTTTTVKPTTNTTTEKIDTKNKKSDPLANTVPLMALKGDKSGKSKGTTKDSKNNKTKQTTKDNKKTTKMTKGKDKGKDKTTVTSKGVTTKIVNTTVSVSTVTMKAKTANLGQPQVAKNVW</sequence>
<feature type="compositionally biased region" description="Low complexity" evidence="1">
    <location>
        <begin position="837"/>
        <end position="849"/>
    </location>
</feature>
<dbReference type="OrthoDB" id="7437158at2759"/>
<gene>
    <name evidence="3" type="primary">HaOG210153</name>
    <name evidence="3" type="ORF">B5X24_HaOG210153</name>
</gene>
<dbReference type="EMBL" id="KZ150132">
    <property type="protein sequence ID" value="PZC73045.1"/>
    <property type="molecule type" value="Genomic_DNA"/>
</dbReference>
<feature type="chain" id="PRO_5016060874" evidence="2">
    <location>
        <begin position="23"/>
        <end position="955"/>
    </location>
</feature>
<keyword evidence="4" id="KW-1185">Reference proteome</keyword>
<proteinExistence type="predicted"/>
<feature type="compositionally biased region" description="Basic and acidic residues" evidence="1">
    <location>
        <begin position="260"/>
        <end position="269"/>
    </location>
</feature>
<feature type="compositionally biased region" description="Basic and acidic residues" evidence="1">
    <location>
        <begin position="850"/>
        <end position="860"/>
    </location>
</feature>
<feature type="compositionally biased region" description="Basic residues" evidence="1">
    <location>
        <begin position="477"/>
        <end position="551"/>
    </location>
</feature>
<reference evidence="3 4" key="1">
    <citation type="journal article" date="2017" name="BMC Biol.">
        <title>Genomic innovations, transcriptional plasticity and gene loss underlying the evolution and divergence of two highly polyphagous and invasive Helicoverpa pest species.</title>
        <authorList>
            <person name="Pearce S.L."/>
            <person name="Clarke D.F."/>
            <person name="East P.D."/>
            <person name="Elfekih S."/>
            <person name="Gordon K.H."/>
            <person name="Jermiin L.S."/>
            <person name="McGaughran A."/>
            <person name="Oakeshott J.G."/>
            <person name="Papanikolaou A."/>
            <person name="Perera O.P."/>
            <person name="Rane R.V."/>
            <person name="Richards S."/>
            <person name="Tay W.T."/>
            <person name="Walsh T.K."/>
            <person name="Anderson A."/>
            <person name="Anderson C.J."/>
            <person name="Asgari S."/>
            <person name="Board P.G."/>
            <person name="Bretschneider A."/>
            <person name="Campbell P.M."/>
            <person name="Chertemps T."/>
            <person name="Christeller J.T."/>
            <person name="Coppin C.W."/>
            <person name="Downes S.J."/>
            <person name="Duan G."/>
            <person name="Farnsworth C.A."/>
            <person name="Good R.T."/>
            <person name="Han L.B."/>
            <person name="Han Y.C."/>
            <person name="Hatje K."/>
            <person name="Horne I."/>
            <person name="Huang Y.P."/>
            <person name="Hughes D.S."/>
            <person name="Jacquin-Joly E."/>
            <person name="James W."/>
            <person name="Jhangiani S."/>
            <person name="Kollmar M."/>
            <person name="Kuwar S.S."/>
            <person name="Li S."/>
            <person name="Liu N.Y."/>
            <person name="Maibeche M.T."/>
            <person name="Miller J.R."/>
            <person name="Montagne N."/>
            <person name="Perry T."/>
            <person name="Qu J."/>
            <person name="Song S.V."/>
            <person name="Sutton G.G."/>
            <person name="Vogel H."/>
            <person name="Walenz B.P."/>
            <person name="Xu W."/>
            <person name="Zhang H.J."/>
            <person name="Zou Z."/>
            <person name="Batterham P."/>
            <person name="Edwards O.R."/>
            <person name="Feyereisen R."/>
            <person name="Gibbs R.A."/>
            <person name="Heckel D.G."/>
            <person name="McGrath A."/>
            <person name="Robin C."/>
            <person name="Scherer S.E."/>
            <person name="Worley K.C."/>
            <person name="Wu Y.D."/>
        </authorList>
    </citation>
    <scope>NUCLEOTIDE SEQUENCE [LARGE SCALE GENOMIC DNA]</scope>
    <source>
        <strain evidence="3">Harm_GR_Male_#8</strain>
        <tissue evidence="3">Whole organism</tissue>
    </source>
</reference>
<dbReference type="AlphaFoldDB" id="A0A2W1BH46"/>
<feature type="compositionally biased region" description="Basic and acidic residues" evidence="1">
    <location>
        <begin position="872"/>
        <end position="915"/>
    </location>
</feature>
<protein>
    <submittedName>
        <fullName evidence="3">Uncharacterized protein</fullName>
    </submittedName>
</protein>
<keyword evidence="2" id="KW-0732">Signal</keyword>
<feature type="compositionally biased region" description="Basic and acidic residues" evidence="1">
    <location>
        <begin position="383"/>
        <end position="392"/>
    </location>
</feature>
<feature type="region of interest" description="Disordered" evidence="1">
    <location>
        <begin position="260"/>
        <end position="394"/>
    </location>
</feature>
<feature type="region of interest" description="Disordered" evidence="1">
    <location>
        <begin position="437"/>
        <end position="562"/>
    </location>
</feature>
<evidence type="ECO:0000256" key="1">
    <source>
        <dbReference type="SAM" id="MobiDB-lite"/>
    </source>
</evidence>
<evidence type="ECO:0000313" key="3">
    <source>
        <dbReference type="EMBL" id="PZC73045.1"/>
    </source>
</evidence>
<feature type="compositionally biased region" description="Basic and acidic residues" evidence="1">
    <location>
        <begin position="293"/>
        <end position="303"/>
    </location>
</feature>
<feature type="compositionally biased region" description="Low complexity" evidence="1">
    <location>
        <begin position="372"/>
        <end position="382"/>
    </location>
</feature>
<feature type="compositionally biased region" description="Polar residues" evidence="1">
    <location>
        <begin position="357"/>
        <end position="369"/>
    </location>
</feature>
<dbReference type="Proteomes" id="UP000249218">
    <property type="component" value="Unassembled WGS sequence"/>
</dbReference>
<feature type="compositionally biased region" description="Polar residues" evidence="1">
    <location>
        <begin position="452"/>
        <end position="463"/>
    </location>
</feature>
<accession>A0A2W1BH46</accession>